<proteinExistence type="predicted"/>
<dbReference type="AlphaFoldDB" id="A0AAV4ND23"/>
<name>A0AAV4ND23_CAEEX</name>
<organism evidence="1 2">
    <name type="scientific">Caerostris extrusa</name>
    <name type="common">Bark spider</name>
    <name type="synonym">Caerostris bankana</name>
    <dbReference type="NCBI Taxonomy" id="172846"/>
    <lineage>
        <taxon>Eukaryota</taxon>
        <taxon>Metazoa</taxon>
        <taxon>Ecdysozoa</taxon>
        <taxon>Arthropoda</taxon>
        <taxon>Chelicerata</taxon>
        <taxon>Arachnida</taxon>
        <taxon>Araneae</taxon>
        <taxon>Araneomorphae</taxon>
        <taxon>Entelegynae</taxon>
        <taxon>Araneoidea</taxon>
        <taxon>Araneidae</taxon>
        <taxon>Caerostris</taxon>
    </lineage>
</organism>
<gene>
    <name evidence="1" type="ORF">CEXT_97131</name>
</gene>
<comment type="caution">
    <text evidence="1">The sequence shown here is derived from an EMBL/GenBank/DDBJ whole genome shotgun (WGS) entry which is preliminary data.</text>
</comment>
<reference evidence="1 2" key="1">
    <citation type="submission" date="2021-06" db="EMBL/GenBank/DDBJ databases">
        <title>Caerostris extrusa draft genome.</title>
        <authorList>
            <person name="Kono N."/>
            <person name="Arakawa K."/>
        </authorList>
    </citation>
    <scope>NUCLEOTIDE SEQUENCE [LARGE SCALE GENOMIC DNA]</scope>
</reference>
<evidence type="ECO:0000313" key="1">
    <source>
        <dbReference type="EMBL" id="GIX82719.1"/>
    </source>
</evidence>
<dbReference type="EMBL" id="BPLR01003263">
    <property type="protein sequence ID" value="GIX82719.1"/>
    <property type="molecule type" value="Genomic_DNA"/>
</dbReference>
<evidence type="ECO:0000313" key="2">
    <source>
        <dbReference type="Proteomes" id="UP001054945"/>
    </source>
</evidence>
<protein>
    <submittedName>
        <fullName evidence="1">Uncharacterized protein</fullName>
    </submittedName>
</protein>
<sequence length="85" mass="10241">MKDLRISVEKRESEEKLKPAISSENFPETEKKHLKNLKNIPSIVPSGAYLKPDEKFSEELKKIFNLLYPQIIWQKQIRKFRKWKK</sequence>
<keyword evidence="2" id="KW-1185">Reference proteome</keyword>
<dbReference type="Proteomes" id="UP001054945">
    <property type="component" value="Unassembled WGS sequence"/>
</dbReference>
<accession>A0AAV4ND23</accession>